<sequence>MIRSLKDNEDNEPLHVAWASMGLQHGETSLPLRPSRLDRRKRIHGQLANLGIPSGSGRSLQLGPGFHVPQRQIFAWQVISFSTSSGSCSTTWFGLPRPEGSFERPSLTLRQAAVVQAGTLPQSEALFLKFRTTIAMLFGVLAMQDAPIHKGFSLLDVNAAIRPSTSVIEAKEPRRSLGQMASPFDRVPLEILSEIFSSCIDGNCPPEGRQETNANARVARALSQVTSLWRALVLAKPSFWTTIELDTIRPEWLLELQARSKERPVSLFSRSPVRGVDSAAVHVWSIVHANFDQCGRLHVQVTIDPLDARGMGILLSQRAPRLLKCTIQYKPHDDLDLVDEVGWNAAFSSSPQPTLFNNDAPLLQSLDLIDCHFPYAQNIFPSLQHFSTSISPENEQTGESQRKRLSDFLIAFRTLSNIKTLTLTNAIHDICLTHGSHLRSADGSLLPSLEVLRFAGPATVASILLRKLRPSKSCSFHLSLNSSEMEDQSPTQLASVMEVLLCPIAMASEPYFWRVGQQDCVLFLRVEGIGGFYYDLSFDTLRFGRRLSSLSLEALWDLHLRRGFRFKVPSDCGTEVAYSCMLRILSTRHLSALRSANTLELFIPKSSFSLSQTTYILERMPQVAQLAILSCRTLTMCALLDDFIPTPGSQILLPRLRRIFLPPAARGQEDTLRTILLYQKFKAVHTWKADQAVMVTPVELSFDEFEGVPKRVMHTIPFVLTK</sequence>
<keyword evidence="2" id="KW-1185">Reference proteome</keyword>
<comment type="caution">
    <text evidence="1">The sequence shown here is derived from an EMBL/GenBank/DDBJ whole genome shotgun (WGS) entry which is preliminary data.</text>
</comment>
<evidence type="ECO:0000313" key="2">
    <source>
        <dbReference type="Proteomes" id="UP000298030"/>
    </source>
</evidence>
<proteinExistence type="predicted"/>
<dbReference type="Proteomes" id="UP000298030">
    <property type="component" value="Unassembled WGS sequence"/>
</dbReference>
<evidence type="ECO:0000313" key="1">
    <source>
        <dbReference type="EMBL" id="TEB26918.1"/>
    </source>
</evidence>
<dbReference type="OrthoDB" id="3065495at2759"/>
<accession>A0A4Y7SZ53</accession>
<dbReference type="AlphaFoldDB" id="A0A4Y7SZ53"/>
<dbReference type="STRING" id="71717.A0A4Y7SZ53"/>
<reference evidence="1 2" key="1">
    <citation type="journal article" date="2019" name="Nat. Ecol. Evol.">
        <title>Megaphylogeny resolves global patterns of mushroom evolution.</title>
        <authorList>
            <person name="Varga T."/>
            <person name="Krizsan K."/>
            <person name="Foldi C."/>
            <person name="Dima B."/>
            <person name="Sanchez-Garcia M."/>
            <person name="Sanchez-Ramirez S."/>
            <person name="Szollosi G.J."/>
            <person name="Szarkandi J.G."/>
            <person name="Papp V."/>
            <person name="Albert L."/>
            <person name="Andreopoulos W."/>
            <person name="Angelini C."/>
            <person name="Antonin V."/>
            <person name="Barry K.W."/>
            <person name="Bougher N.L."/>
            <person name="Buchanan P."/>
            <person name="Buyck B."/>
            <person name="Bense V."/>
            <person name="Catcheside P."/>
            <person name="Chovatia M."/>
            <person name="Cooper J."/>
            <person name="Damon W."/>
            <person name="Desjardin D."/>
            <person name="Finy P."/>
            <person name="Geml J."/>
            <person name="Haridas S."/>
            <person name="Hughes K."/>
            <person name="Justo A."/>
            <person name="Karasinski D."/>
            <person name="Kautmanova I."/>
            <person name="Kiss B."/>
            <person name="Kocsube S."/>
            <person name="Kotiranta H."/>
            <person name="LaButti K.M."/>
            <person name="Lechner B.E."/>
            <person name="Liimatainen K."/>
            <person name="Lipzen A."/>
            <person name="Lukacs Z."/>
            <person name="Mihaltcheva S."/>
            <person name="Morgado L.N."/>
            <person name="Niskanen T."/>
            <person name="Noordeloos M.E."/>
            <person name="Ohm R.A."/>
            <person name="Ortiz-Santana B."/>
            <person name="Ovrebo C."/>
            <person name="Racz N."/>
            <person name="Riley R."/>
            <person name="Savchenko A."/>
            <person name="Shiryaev A."/>
            <person name="Soop K."/>
            <person name="Spirin V."/>
            <person name="Szebenyi C."/>
            <person name="Tomsovsky M."/>
            <person name="Tulloss R.E."/>
            <person name="Uehling J."/>
            <person name="Grigoriev I.V."/>
            <person name="Vagvolgyi C."/>
            <person name="Papp T."/>
            <person name="Martin F.M."/>
            <person name="Miettinen O."/>
            <person name="Hibbett D.S."/>
            <person name="Nagy L.G."/>
        </authorList>
    </citation>
    <scope>NUCLEOTIDE SEQUENCE [LARGE SCALE GENOMIC DNA]</scope>
    <source>
        <strain evidence="1 2">FP101781</strain>
    </source>
</reference>
<gene>
    <name evidence="1" type="ORF">FA13DRAFT_1712906</name>
</gene>
<evidence type="ECO:0008006" key="3">
    <source>
        <dbReference type="Google" id="ProtNLM"/>
    </source>
</evidence>
<protein>
    <recommendedName>
        <fullName evidence="3">F-box domain-containing protein</fullName>
    </recommendedName>
</protein>
<dbReference type="EMBL" id="QPFP01000044">
    <property type="protein sequence ID" value="TEB26918.1"/>
    <property type="molecule type" value="Genomic_DNA"/>
</dbReference>
<organism evidence="1 2">
    <name type="scientific">Coprinellus micaceus</name>
    <name type="common">Glistening ink-cap mushroom</name>
    <name type="synonym">Coprinus micaceus</name>
    <dbReference type="NCBI Taxonomy" id="71717"/>
    <lineage>
        <taxon>Eukaryota</taxon>
        <taxon>Fungi</taxon>
        <taxon>Dikarya</taxon>
        <taxon>Basidiomycota</taxon>
        <taxon>Agaricomycotina</taxon>
        <taxon>Agaricomycetes</taxon>
        <taxon>Agaricomycetidae</taxon>
        <taxon>Agaricales</taxon>
        <taxon>Agaricineae</taxon>
        <taxon>Psathyrellaceae</taxon>
        <taxon>Coprinellus</taxon>
    </lineage>
</organism>
<name>A0A4Y7SZ53_COPMI</name>